<feature type="region of interest" description="Disordered" evidence="1">
    <location>
        <begin position="87"/>
        <end position="209"/>
    </location>
</feature>
<name>A0A0D2PFK7_HYPSF</name>
<dbReference type="AlphaFoldDB" id="A0A0D2PFK7"/>
<feature type="compositionally biased region" description="Basic and acidic residues" evidence="1">
    <location>
        <begin position="284"/>
        <end position="293"/>
    </location>
</feature>
<dbReference type="OrthoDB" id="3062801at2759"/>
<keyword evidence="3" id="KW-1185">Reference proteome</keyword>
<feature type="compositionally biased region" description="Pro residues" evidence="1">
    <location>
        <begin position="147"/>
        <end position="157"/>
    </location>
</feature>
<dbReference type="STRING" id="945553.A0A0D2PFK7"/>
<evidence type="ECO:0000313" key="2">
    <source>
        <dbReference type="EMBL" id="KJA18920.1"/>
    </source>
</evidence>
<feature type="region of interest" description="Disordered" evidence="1">
    <location>
        <begin position="226"/>
        <end position="328"/>
    </location>
</feature>
<reference evidence="3" key="1">
    <citation type="submission" date="2014-04" db="EMBL/GenBank/DDBJ databases">
        <title>Evolutionary Origins and Diversification of the Mycorrhizal Mutualists.</title>
        <authorList>
            <consortium name="DOE Joint Genome Institute"/>
            <consortium name="Mycorrhizal Genomics Consortium"/>
            <person name="Kohler A."/>
            <person name="Kuo A."/>
            <person name="Nagy L.G."/>
            <person name="Floudas D."/>
            <person name="Copeland A."/>
            <person name="Barry K.W."/>
            <person name="Cichocki N."/>
            <person name="Veneault-Fourrey C."/>
            <person name="LaButti K."/>
            <person name="Lindquist E.A."/>
            <person name="Lipzen A."/>
            <person name="Lundell T."/>
            <person name="Morin E."/>
            <person name="Murat C."/>
            <person name="Riley R."/>
            <person name="Ohm R."/>
            <person name="Sun H."/>
            <person name="Tunlid A."/>
            <person name="Henrissat B."/>
            <person name="Grigoriev I.V."/>
            <person name="Hibbett D.S."/>
            <person name="Martin F."/>
        </authorList>
    </citation>
    <scope>NUCLEOTIDE SEQUENCE [LARGE SCALE GENOMIC DNA]</scope>
    <source>
        <strain evidence="3">FD-334 SS-4</strain>
    </source>
</reference>
<dbReference type="Proteomes" id="UP000054270">
    <property type="component" value="Unassembled WGS sequence"/>
</dbReference>
<accession>A0A0D2PFK7</accession>
<proteinExistence type="predicted"/>
<evidence type="ECO:0000313" key="3">
    <source>
        <dbReference type="Proteomes" id="UP000054270"/>
    </source>
</evidence>
<dbReference type="EMBL" id="KN817583">
    <property type="protein sequence ID" value="KJA18920.1"/>
    <property type="molecule type" value="Genomic_DNA"/>
</dbReference>
<gene>
    <name evidence="2" type="ORF">HYPSUDRAFT_205005</name>
</gene>
<feature type="compositionally biased region" description="Low complexity" evidence="1">
    <location>
        <begin position="263"/>
        <end position="278"/>
    </location>
</feature>
<protein>
    <submittedName>
        <fullName evidence="2">Uncharacterized protein</fullName>
    </submittedName>
</protein>
<sequence>MDLRKNDDDNRIIPLVDPFKASLALNIQRRREQNNAVVSNLYAMPAVQSQRGSPMTLRNVGYSPSLRVPAPRIPSPRRVPIMVNPVEPAFPRRPSYSPVPSLRDTRWEQRHSRRSPTRSPSRRDGFPEPASWYRPSLVPNELHTMPPDWPPHSPPSRPDSEHANDGNDQPTFDPGAHDRFSTTPPIPSARSVESLESRPPSPVHYCNKSSTSLPKVISLPTHIQDTGSVDQTTEHENKWGPGWGPIRTEPEQDNEELEAQEKSSIPMSPSRGSSRRSMPPLPDEPWRKEDRKGPSTALHRPSMYSISKRTSRKSFPDLQPSAPEAENRLSADLEAGRKQRHPDVATYLTTFVLDTAPRQVYLHCHLRLPYMYFSRISRIFRTAGLSVEDIKEGMLDTALRQRDLWDESGARAQVPDSKTAYDHLQKTWNTLISSLISEWTNMNIISALLLA</sequence>
<organism evidence="2 3">
    <name type="scientific">Hypholoma sublateritium (strain FD-334 SS-4)</name>
    <dbReference type="NCBI Taxonomy" id="945553"/>
    <lineage>
        <taxon>Eukaryota</taxon>
        <taxon>Fungi</taxon>
        <taxon>Dikarya</taxon>
        <taxon>Basidiomycota</taxon>
        <taxon>Agaricomycotina</taxon>
        <taxon>Agaricomycetes</taxon>
        <taxon>Agaricomycetidae</taxon>
        <taxon>Agaricales</taxon>
        <taxon>Agaricineae</taxon>
        <taxon>Strophariaceae</taxon>
        <taxon>Hypholoma</taxon>
    </lineage>
</organism>
<evidence type="ECO:0000256" key="1">
    <source>
        <dbReference type="SAM" id="MobiDB-lite"/>
    </source>
</evidence>